<dbReference type="Pfam" id="PF26368">
    <property type="entry name" value="OMP10"/>
    <property type="match status" value="1"/>
</dbReference>
<comment type="subcellular location">
    <subcellularLocation>
        <location evidence="1">Cell outer membrane</location>
        <topology evidence="1">Lipid-anchor</topology>
    </subcellularLocation>
</comment>
<organism evidence="10 11">
    <name type="scientific">Martelella alba</name>
    <dbReference type="NCBI Taxonomy" id="2590451"/>
    <lineage>
        <taxon>Bacteria</taxon>
        <taxon>Pseudomonadati</taxon>
        <taxon>Pseudomonadota</taxon>
        <taxon>Alphaproteobacteria</taxon>
        <taxon>Hyphomicrobiales</taxon>
        <taxon>Aurantimonadaceae</taxon>
        <taxon>Martelella</taxon>
    </lineage>
</organism>
<evidence type="ECO:0000313" key="10">
    <source>
        <dbReference type="EMBL" id="TPW31006.1"/>
    </source>
</evidence>
<evidence type="ECO:0000256" key="8">
    <source>
        <dbReference type="SAM" id="MobiDB-lite"/>
    </source>
</evidence>
<protein>
    <recommendedName>
        <fullName evidence="12">Outer membrane lipoprotein</fullName>
    </recommendedName>
</protein>
<evidence type="ECO:0000256" key="4">
    <source>
        <dbReference type="ARBA" id="ARBA00023139"/>
    </source>
</evidence>
<keyword evidence="5" id="KW-0998">Cell outer membrane</keyword>
<evidence type="ECO:0000256" key="5">
    <source>
        <dbReference type="ARBA" id="ARBA00023237"/>
    </source>
</evidence>
<feature type="signal peptide" evidence="9">
    <location>
        <begin position="1"/>
        <end position="22"/>
    </location>
</feature>
<comment type="caution">
    <text evidence="10">The sequence shown here is derived from an EMBL/GenBank/DDBJ whole genome shotgun (WGS) entry which is preliminary data.</text>
</comment>
<keyword evidence="3" id="KW-0472">Membrane</keyword>
<accession>A0A506UC73</accession>
<proteinExistence type="inferred from homology"/>
<keyword evidence="11" id="KW-1185">Reference proteome</keyword>
<gene>
    <name evidence="10" type="ORF">FJU08_10130</name>
</gene>
<evidence type="ECO:0000256" key="7">
    <source>
        <dbReference type="ARBA" id="ARBA00044505"/>
    </source>
</evidence>
<keyword evidence="6" id="KW-0449">Lipoprotein</keyword>
<feature type="region of interest" description="Disordered" evidence="8">
    <location>
        <begin position="137"/>
        <end position="166"/>
    </location>
</feature>
<keyword evidence="4" id="KW-0564">Palmitate</keyword>
<evidence type="ECO:0000313" key="11">
    <source>
        <dbReference type="Proteomes" id="UP000318801"/>
    </source>
</evidence>
<evidence type="ECO:0000256" key="3">
    <source>
        <dbReference type="ARBA" id="ARBA00023136"/>
    </source>
</evidence>
<feature type="chain" id="PRO_5021257885" description="Outer membrane lipoprotein" evidence="9">
    <location>
        <begin position="23"/>
        <end position="166"/>
    </location>
</feature>
<name>A0A506UC73_9HYPH</name>
<dbReference type="Proteomes" id="UP000318801">
    <property type="component" value="Unassembled WGS sequence"/>
</dbReference>
<comment type="similarity">
    <text evidence="7">Belongs to the rhizobiaceae omp10 lipoprotein family.</text>
</comment>
<evidence type="ECO:0000256" key="2">
    <source>
        <dbReference type="ARBA" id="ARBA00022729"/>
    </source>
</evidence>
<sequence>MKTKTAVLVAGFASLLAGCSTYQTPSPSQGMPTYSPASAVDGQWLDQNGIVSIFTNGQFQTRTADTNQMLASGTYTDLGNNVIEIDLTSVIRQTKARVNCAVVSSYLMNCTPNQGAQFQLYKPAAAPPGYVLPSAAAAAGTGGDTATGASDLPQPYTPPTYNSTSM</sequence>
<evidence type="ECO:0000256" key="1">
    <source>
        <dbReference type="ARBA" id="ARBA00004459"/>
    </source>
</evidence>
<evidence type="ECO:0000256" key="6">
    <source>
        <dbReference type="ARBA" id="ARBA00023288"/>
    </source>
</evidence>
<dbReference type="AlphaFoldDB" id="A0A506UC73"/>
<dbReference type="OrthoDB" id="7889062at2"/>
<dbReference type="EMBL" id="VHLG01000004">
    <property type="protein sequence ID" value="TPW31006.1"/>
    <property type="molecule type" value="Genomic_DNA"/>
</dbReference>
<reference evidence="10 11" key="1">
    <citation type="submission" date="2019-06" db="EMBL/GenBank/DDBJ databases">
        <authorList>
            <person name="Li M."/>
        </authorList>
    </citation>
    <scope>NUCLEOTIDE SEQUENCE [LARGE SCALE GENOMIC DNA]</scope>
    <source>
        <strain evidence="10 11">BGMRC2036</strain>
    </source>
</reference>
<dbReference type="InterPro" id="IPR049857">
    <property type="entry name" value="Omp10-like"/>
</dbReference>
<dbReference type="RefSeq" id="WP_141148878.1">
    <property type="nucleotide sequence ID" value="NZ_VHLG01000004.1"/>
</dbReference>
<dbReference type="PROSITE" id="PS51257">
    <property type="entry name" value="PROKAR_LIPOPROTEIN"/>
    <property type="match status" value="1"/>
</dbReference>
<keyword evidence="2 9" id="KW-0732">Signal</keyword>
<evidence type="ECO:0008006" key="12">
    <source>
        <dbReference type="Google" id="ProtNLM"/>
    </source>
</evidence>
<evidence type="ECO:0000256" key="9">
    <source>
        <dbReference type="SAM" id="SignalP"/>
    </source>
</evidence>